<evidence type="ECO:0000313" key="3">
    <source>
        <dbReference type="Proteomes" id="UP000001357"/>
    </source>
</evidence>
<feature type="compositionally biased region" description="Pro residues" evidence="1">
    <location>
        <begin position="295"/>
        <end position="304"/>
    </location>
</feature>
<feature type="compositionally biased region" description="Basic residues" evidence="1">
    <location>
        <begin position="112"/>
        <end position="121"/>
    </location>
</feature>
<feature type="region of interest" description="Disordered" evidence="1">
    <location>
        <begin position="108"/>
        <end position="143"/>
    </location>
</feature>
<organism evidence="2 3">
    <name type="scientific">Monosiga brevicollis</name>
    <name type="common">Choanoflagellate</name>
    <dbReference type="NCBI Taxonomy" id="81824"/>
    <lineage>
        <taxon>Eukaryota</taxon>
        <taxon>Choanoflagellata</taxon>
        <taxon>Craspedida</taxon>
        <taxon>Salpingoecidae</taxon>
        <taxon>Monosiga</taxon>
    </lineage>
</organism>
<dbReference type="RefSeq" id="XP_001750673.1">
    <property type="nucleotide sequence ID" value="XM_001750621.1"/>
</dbReference>
<name>A9VD88_MONBE</name>
<sequence length="304" mass="32622">MAEPPRKRAKRKNYYNLEDEKADLKSFGPFATRIIDDIKGIPGSYPMIDPQAQAGTQIPWSDCVFARLKSKETSMEAEQAKLRHCLRFYNTLVVTVVLKSFAAAYNRSQNRKDKRNSRARNKASTSHDAQAQDQSSPSPSTDQAVMADLASLLGGTAPSGPGSGGQADQGLERVGLLHPAVRAPTAGRHCNLSLFGATTPSGPGSGGQAAQAEDQPTVEESDLDGSDDFESDVSSLRAHDNPSATTPLHPPLSDQDNDATRAQGYIDKRNYSSPLEFGAAPCNPPSPDHDTAVPPYRPKLPPGR</sequence>
<keyword evidence="3" id="KW-1185">Reference proteome</keyword>
<dbReference type="InParanoid" id="A9VD88"/>
<reference evidence="2 3" key="1">
    <citation type="journal article" date="2008" name="Nature">
        <title>The genome of the choanoflagellate Monosiga brevicollis and the origin of metazoans.</title>
        <authorList>
            <consortium name="JGI Sequencing"/>
            <person name="King N."/>
            <person name="Westbrook M.J."/>
            <person name="Young S.L."/>
            <person name="Kuo A."/>
            <person name="Abedin M."/>
            <person name="Chapman J."/>
            <person name="Fairclough S."/>
            <person name="Hellsten U."/>
            <person name="Isogai Y."/>
            <person name="Letunic I."/>
            <person name="Marr M."/>
            <person name="Pincus D."/>
            <person name="Putnam N."/>
            <person name="Rokas A."/>
            <person name="Wright K.J."/>
            <person name="Zuzow R."/>
            <person name="Dirks W."/>
            <person name="Good M."/>
            <person name="Goodstein D."/>
            <person name="Lemons D."/>
            <person name="Li W."/>
            <person name="Lyons J.B."/>
            <person name="Morris A."/>
            <person name="Nichols S."/>
            <person name="Richter D.J."/>
            <person name="Salamov A."/>
            <person name="Bork P."/>
            <person name="Lim W.A."/>
            <person name="Manning G."/>
            <person name="Miller W.T."/>
            <person name="McGinnis W."/>
            <person name="Shapiro H."/>
            <person name="Tjian R."/>
            <person name="Grigoriev I.V."/>
            <person name="Rokhsar D."/>
        </authorList>
    </citation>
    <scope>NUCLEOTIDE SEQUENCE [LARGE SCALE GENOMIC DNA]</scope>
    <source>
        <strain evidence="3">MX1 / ATCC 50154</strain>
    </source>
</reference>
<feature type="compositionally biased region" description="Low complexity" evidence="1">
    <location>
        <begin position="123"/>
        <end position="143"/>
    </location>
</feature>
<feature type="compositionally biased region" description="Acidic residues" evidence="1">
    <location>
        <begin position="216"/>
        <end position="231"/>
    </location>
</feature>
<dbReference type="Proteomes" id="UP000001357">
    <property type="component" value="Unassembled WGS sequence"/>
</dbReference>
<evidence type="ECO:0000256" key="1">
    <source>
        <dbReference type="SAM" id="MobiDB-lite"/>
    </source>
</evidence>
<accession>A9VD88</accession>
<proteinExistence type="predicted"/>
<dbReference type="KEGG" id="mbr:MONBRDRAFT_39251"/>
<feature type="region of interest" description="Disordered" evidence="1">
    <location>
        <begin position="192"/>
        <end position="304"/>
    </location>
</feature>
<evidence type="ECO:0000313" key="2">
    <source>
        <dbReference type="EMBL" id="EDQ84486.1"/>
    </source>
</evidence>
<dbReference type="GeneID" id="5895956"/>
<dbReference type="AlphaFoldDB" id="A9VD88"/>
<protein>
    <submittedName>
        <fullName evidence="2">Uncharacterized protein</fullName>
    </submittedName>
</protein>
<feature type="compositionally biased region" description="Low complexity" evidence="1">
    <location>
        <begin position="196"/>
        <end position="212"/>
    </location>
</feature>
<dbReference type="EMBL" id="CH991586">
    <property type="protein sequence ID" value="EDQ84486.1"/>
    <property type="molecule type" value="Genomic_DNA"/>
</dbReference>
<gene>
    <name evidence="2" type="ORF">MONBRDRAFT_39251</name>
</gene>